<dbReference type="AlphaFoldDB" id="A0A0F9JSD0"/>
<protein>
    <submittedName>
        <fullName evidence="1">Uncharacterized protein</fullName>
    </submittedName>
</protein>
<proteinExistence type="predicted"/>
<organism evidence="1">
    <name type="scientific">marine sediment metagenome</name>
    <dbReference type="NCBI Taxonomy" id="412755"/>
    <lineage>
        <taxon>unclassified sequences</taxon>
        <taxon>metagenomes</taxon>
        <taxon>ecological metagenomes</taxon>
    </lineage>
</organism>
<name>A0A0F9JSD0_9ZZZZ</name>
<comment type="caution">
    <text evidence="1">The sequence shown here is derived from an EMBL/GenBank/DDBJ whole genome shotgun (WGS) entry which is preliminary data.</text>
</comment>
<accession>A0A0F9JSD0</accession>
<evidence type="ECO:0000313" key="1">
    <source>
        <dbReference type="EMBL" id="KKM65336.1"/>
    </source>
</evidence>
<dbReference type="EMBL" id="LAZR01010742">
    <property type="protein sequence ID" value="KKM65336.1"/>
    <property type="molecule type" value="Genomic_DNA"/>
</dbReference>
<reference evidence="1" key="1">
    <citation type="journal article" date="2015" name="Nature">
        <title>Complex archaea that bridge the gap between prokaryotes and eukaryotes.</title>
        <authorList>
            <person name="Spang A."/>
            <person name="Saw J.H."/>
            <person name="Jorgensen S.L."/>
            <person name="Zaremba-Niedzwiedzka K."/>
            <person name="Martijn J."/>
            <person name="Lind A.E."/>
            <person name="van Eijk R."/>
            <person name="Schleper C."/>
            <person name="Guy L."/>
            <person name="Ettema T.J."/>
        </authorList>
    </citation>
    <scope>NUCLEOTIDE SEQUENCE</scope>
</reference>
<sequence>MEFVSFISIEDNPPDLILSFAIWQPELEEIRSLILMRTSEYEFMLDEAERGVNVSDEAWQDDEDDILKKIELATIL</sequence>
<gene>
    <name evidence="1" type="ORF">LCGC14_1492320</name>
</gene>